<evidence type="ECO:0000256" key="9">
    <source>
        <dbReference type="ARBA" id="ARBA00022989"/>
    </source>
</evidence>
<dbReference type="InterPro" id="IPR023299">
    <property type="entry name" value="ATPase_P-typ_cyto_dom_N"/>
</dbReference>
<feature type="domain" description="Cation-transporting P-type ATPase N-terminal" evidence="12">
    <location>
        <begin position="13"/>
        <end position="86"/>
    </location>
</feature>
<dbReference type="PRINTS" id="PR00119">
    <property type="entry name" value="CATATPASE"/>
</dbReference>
<dbReference type="FunFam" id="2.70.150.10:FF:000160">
    <property type="entry name" value="Sarcoplasmic/endoplasmic reticulum calcium ATPase 1"/>
    <property type="match status" value="1"/>
</dbReference>
<comment type="similarity">
    <text evidence="2">Belongs to the cation transport ATPase (P-type) (TC 3.A.3) family. Type IIA subfamily.</text>
</comment>
<dbReference type="SMART" id="SM00831">
    <property type="entry name" value="Cation_ATPase_N"/>
    <property type="match status" value="1"/>
</dbReference>
<keyword evidence="10 11" id="KW-0472">Membrane</keyword>
<dbReference type="Pfam" id="PF13246">
    <property type="entry name" value="Cation_ATPase"/>
    <property type="match status" value="1"/>
</dbReference>
<dbReference type="SUPFAM" id="SSF81660">
    <property type="entry name" value="Metal cation-transporting ATPase, ATP-binding domain N"/>
    <property type="match status" value="1"/>
</dbReference>
<dbReference type="PRINTS" id="PR00120">
    <property type="entry name" value="HATPASE"/>
</dbReference>
<dbReference type="PANTHER" id="PTHR43294:SF20">
    <property type="entry name" value="P-TYPE ATPASE"/>
    <property type="match status" value="1"/>
</dbReference>
<evidence type="ECO:0000313" key="13">
    <source>
        <dbReference type="EMBL" id="TNK90106.1"/>
    </source>
</evidence>
<dbReference type="GO" id="GO:0012505">
    <property type="term" value="C:endomembrane system"/>
    <property type="evidence" value="ECO:0007669"/>
    <property type="project" value="UniProtKB-SubCell"/>
</dbReference>
<gene>
    <name evidence="13" type="ORF">DID87_05330</name>
</gene>
<evidence type="ECO:0000256" key="1">
    <source>
        <dbReference type="ARBA" id="ARBA00004127"/>
    </source>
</evidence>
<dbReference type="Gene3D" id="3.40.1110.10">
    <property type="entry name" value="Calcium-transporting ATPase, cytoplasmic domain N"/>
    <property type="match status" value="1"/>
</dbReference>
<dbReference type="InterPro" id="IPR023298">
    <property type="entry name" value="ATPase_P-typ_TM_dom_sf"/>
</dbReference>
<dbReference type="GO" id="GO:1990573">
    <property type="term" value="P:potassium ion import across plasma membrane"/>
    <property type="evidence" value="ECO:0007669"/>
    <property type="project" value="TreeGrafter"/>
</dbReference>
<dbReference type="GO" id="GO:0005524">
    <property type="term" value="F:ATP binding"/>
    <property type="evidence" value="ECO:0007669"/>
    <property type="project" value="UniProtKB-KW"/>
</dbReference>
<dbReference type="GO" id="GO:0030007">
    <property type="term" value="P:intracellular potassium ion homeostasis"/>
    <property type="evidence" value="ECO:0007669"/>
    <property type="project" value="TreeGrafter"/>
</dbReference>
<evidence type="ECO:0000256" key="7">
    <source>
        <dbReference type="ARBA" id="ARBA00022842"/>
    </source>
</evidence>
<feature type="transmembrane region" description="Helical" evidence="11">
    <location>
        <begin position="254"/>
        <end position="275"/>
    </location>
</feature>
<dbReference type="Pfam" id="PF00689">
    <property type="entry name" value="Cation_ATPase_C"/>
    <property type="match status" value="1"/>
</dbReference>
<evidence type="ECO:0000313" key="14">
    <source>
        <dbReference type="Proteomes" id="UP000313312"/>
    </source>
</evidence>
<dbReference type="GO" id="GO:0016887">
    <property type="term" value="F:ATP hydrolysis activity"/>
    <property type="evidence" value="ECO:0007669"/>
    <property type="project" value="InterPro"/>
</dbReference>
<dbReference type="InterPro" id="IPR004014">
    <property type="entry name" value="ATPase_P-typ_cation-transptr_N"/>
</dbReference>
<dbReference type="InterPro" id="IPR001757">
    <property type="entry name" value="P_typ_ATPase"/>
</dbReference>
<feature type="transmembrane region" description="Helical" evidence="11">
    <location>
        <begin position="766"/>
        <end position="787"/>
    </location>
</feature>
<evidence type="ECO:0000256" key="8">
    <source>
        <dbReference type="ARBA" id="ARBA00022967"/>
    </source>
</evidence>
<dbReference type="Gene3D" id="2.70.150.10">
    <property type="entry name" value="Calcium-transporting ATPase, cytoplasmic transduction domain A"/>
    <property type="match status" value="1"/>
</dbReference>
<evidence type="ECO:0000256" key="6">
    <source>
        <dbReference type="ARBA" id="ARBA00022840"/>
    </source>
</evidence>
<keyword evidence="8" id="KW-1278">Translocase</keyword>
<dbReference type="InterPro" id="IPR050510">
    <property type="entry name" value="Cation_transp_ATPase_P-type"/>
</dbReference>
<feature type="transmembrane region" description="Helical" evidence="11">
    <location>
        <begin position="281"/>
        <end position="306"/>
    </location>
</feature>
<feature type="transmembrane region" description="Helical" evidence="11">
    <location>
        <begin position="694"/>
        <end position="714"/>
    </location>
</feature>
<evidence type="ECO:0000256" key="3">
    <source>
        <dbReference type="ARBA" id="ARBA00022553"/>
    </source>
</evidence>
<evidence type="ECO:0000256" key="11">
    <source>
        <dbReference type="SAM" id="Phobius"/>
    </source>
</evidence>
<dbReference type="GO" id="GO:0036376">
    <property type="term" value="P:sodium ion export across plasma membrane"/>
    <property type="evidence" value="ECO:0007669"/>
    <property type="project" value="TreeGrafter"/>
</dbReference>
<dbReference type="GO" id="GO:0005391">
    <property type="term" value="F:P-type sodium:potassium-exchanging transporter activity"/>
    <property type="evidence" value="ECO:0007669"/>
    <property type="project" value="TreeGrafter"/>
</dbReference>
<keyword evidence="4 11" id="KW-0812">Transmembrane</keyword>
<evidence type="ECO:0000256" key="4">
    <source>
        <dbReference type="ARBA" id="ARBA00022692"/>
    </source>
</evidence>
<dbReference type="SUPFAM" id="SSF56784">
    <property type="entry name" value="HAD-like"/>
    <property type="match status" value="1"/>
</dbReference>
<dbReference type="Proteomes" id="UP000313312">
    <property type="component" value="Unassembled WGS sequence"/>
</dbReference>
<keyword evidence="5" id="KW-0547">Nucleotide-binding</keyword>
<evidence type="ECO:0000259" key="12">
    <source>
        <dbReference type="SMART" id="SM00831"/>
    </source>
</evidence>
<dbReference type="GO" id="GO:0005886">
    <property type="term" value="C:plasma membrane"/>
    <property type="evidence" value="ECO:0007669"/>
    <property type="project" value="TreeGrafter"/>
</dbReference>
<keyword evidence="3" id="KW-0597">Phosphoprotein</keyword>
<dbReference type="GO" id="GO:0006883">
    <property type="term" value="P:intracellular sodium ion homeostasis"/>
    <property type="evidence" value="ECO:0007669"/>
    <property type="project" value="TreeGrafter"/>
</dbReference>
<keyword evidence="6" id="KW-0067">ATP-binding</keyword>
<dbReference type="InterPro" id="IPR023214">
    <property type="entry name" value="HAD_sf"/>
</dbReference>
<dbReference type="RefSeq" id="WP_139571172.1">
    <property type="nucleotide sequence ID" value="NZ_QFCR01000017.1"/>
</dbReference>
<evidence type="ECO:0000256" key="5">
    <source>
        <dbReference type="ARBA" id="ARBA00022741"/>
    </source>
</evidence>
<dbReference type="NCBIfam" id="TIGR01494">
    <property type="entry name" value="ATPase_P-type"/>
    <property type="match status" value="2"/>
</dbReference>
<dbReference type="Pfam" id="PF00122">
    <property type="entry name" value="E1-E2_ATPase"/>
    <property type="match status" value="1"/>
</dbReference>
<dbReference type="SUPFAM" id="SSF81665">
    <property type="entry name" value="Calcium ATPase, transmembrane domain M"/>
    <property type="match status" value="1"/>
</dbReference>
<keyword evidence="9 11" id="KW-1133">Transmembrane helix</keyword>
<feature type="transmembrane region" description="Helical" evidence="11">
    <location>
        <begin position="726"/>
        <end position="745"/>
    </location>
</feature>
<reference evidence="13 14" key="1">
    <citation type="submission" date="2018-05" db="EMBL/GenBank/DDBJ databases">
        <title>Lactobacillus sanfranciscensis Ah4 draft denome sequence.</title>
        <authorList>
            <person name="Zhang G."/>
        </authorList>
    </citation>
    <scope>NUCLEOTIDE SEQUENCE [LARGE SCALE GENOMIC DNA]</scope>
    <source>
        <strain evidence="13 14">Ah4</strain>
    </source>
</reference>
<dbReference type="PANTHER" id="PTHR43294">
    <property type="entry name" value="SODIUM/POTASSIUM-TRANSPORTING ATPASE SUBUNIT ALPHA"/>
    <property type="match status" value="1"/>
</dbReference>
<comment type="subcellular location">
    <subcellularLocation>
        <location evidence="1">Endomembrane system</location>
        <topology evidence="1">Multi-pass membrane protein</topology>
    </subcellularLocation>
</comment>
<dbReference type="InterPro" id="IPR006068">
    <property type="entry name" value="ATPase_P-typ_cation-transptr_C"/>
</dbReference>
<evidence type="ECO:0000256" key="10">
    <source>
        <dbReference type="ARBA" id="ARBA00023136"/>
    </source>
</evidence>
<accession>A0A5C4TI19</accession>
<proteinExistence type="inferred from homology"/>
<dbReference type="InterPro" id="IPR036412">
    <property type="entry name" value="HAD-like_sf"/>
</dbReference>
<dbReference type="EMBL" id="QFCR01000017">
    <property type="protein sequence ID" value="TNK90106.1"/>
    <property type="molecule type" value="Genomic_DNA"/>
</dbReference>
<comment type="caution">
    <text evidence="13">The sequence shown here is derived from an EMBL/GenBank/DDBJ whole genome shotgun (WGS) entry which is preliminary data.</text>
</comment>
<feature type="transmembrane region" description="Helical" evidence="11">
    <location>
        <begin position="793"/>
        <end position="815"/>
    </location>
</feature>
<evidence type="ECO:0000256" key="2">
    <source>
        <dbReference type="ARBA" id="ARBA00005675"/>
    </source>
</evidence>
<dbReference type="SUPFAM" id="SSF81653">
    <property type="entry name" value="Calcium ATPase, transduction domain A"/>
    <property type="match status" value="1"/>
</dbReference>
<keyword evidence="7" id="KW-0460">Magnesium</keyword>
<dbReference type="InterPro" id="IPR008250">
    <property type="entry name" value="ATPase_P-typ_transduc_dom_A_sf"/>
</dbReference>
<dbReference type="Gene3D" id="1.20.1110.10">
    <property type="entry name" value="Calcium-transporting ATPase, transmembrane domain"/>
    <property type="match status" value="1"/>
</dbReference>
<protein>
    <submittedName>
        <fullName evidence="13">Magnesium-transporting ATPase</fullName>
    </submittedName>
</protein>
<sequence length="838" mass="92080">MPQKEKPKPTSPKFYHQTDQVVIEEFHTDIKTGLTTTTAKARLKKDGYNELDSKPVPKWQILIQQFNNIIIYILMLAAIFTLLMRHYSDSSVITIVIIINALIGFAQEIKASNALEKIKTLLSAETNVYRDGTRTQMLARNLVVGDVVYLEAGDNVPADLRLVDLDNLRIQESALTGESDSVAKTINPLPLNTPISDQTNMAFASTGVTNESGLGIVVAVGENTEIGKISTTVQDMKHQNSPLTKELDQLGAGISWFIIISSVILFVFGMFLQIYSIPVLVMAIITMIVGSMPEGLPAATSIILAAGAQKLTKEHAIVKTLPAAETLGAIDIIATDKTETLTKNEMTIQDILVGNQHFTVTGNGYDPTGTFNLYQKPIDPADYPELSQLLKMGFLANDALVFKEPETHAWEINGEPTDAAFVTAYYKAFGTDPHVPAEIDRIPFDSDYRYIAKLVQLPDQKRMLAIKGAPTTLFKLATIFHPDFDVAGWKQKVQQFAKTGKRVIAVGYLPIDNDTEQITIESIAKSRINFLGLVAIIDPPRPEVIQTIAEMRTAGIKVKMITGDSPETATAIGQKLGLADEIKTMTGPEVNALSVDELAKVADSYSVFARTTPFDKLKIVEAYQQNGNVTAMVGEGINDAPALKKADIGIAMGGKGTDVAKESADVILTDDDFSTIETAIAQGRRLYDNIKKTILFLLPTSFAEGLIVLISILLGQPMPLTPTQLLWINMVSAVTIQLAFIFEPAEPNLMQRPPRNKYQKLMNRHDVWQMIYVSLIIAGMALIAFSITERFHIPFFVTSTMAVNIIICGKVYYLFNIRTTAPAFPKRVILSIELLPLS</sequence>
<name>A0A5C4TI19_FRUSA</name>
<feature type="transmembrane region" description="Helical" evidence="11">
    <location>
        <begin position="66"/>
        <end position="84"/>
    </location>
</feature>
<dbReference type="InterPro" id="IPR059000">
    <property type="entry name" value="ATPase_P-type_domA"/>
</dbReference>
<dbReference type="Pfam" id="PF00690">
    <property type="entry name" value="Cation_ATPase_N"/>
    <property type="match status" value="1"/>
</dbReference>
<dbReference type="Gene3D" id="3.40.50.1000">
    <property type="entry name" value="HAD superfamily/HAD-like"/>
    <property type="match status" value="1"/>
</dbReference>
<feature type="transmembrane region" description="Helical" evidence="11">
    <location>
        <begin position="90"/>
        <end position="109"/>
    </location>
</feature>
<dbReference type="GO" id="GO:1902600">
    <property type="term" value="P:proton transmembrane transport"/>
    <property type="evidence" value="ECO:0007669"/>
    <property type="project" value="TreeGrafter"/>
</dbReference>
<dbReference type="AlphaFoldDB" id="A0A5C4TI19"/>
<organism evidence="13 14">
    <name type="scientific">Fructilactobacillus sanfranciscensis</name>
    <name type="common">Lactobacillus sanfranciscensis</name>
    <dbReference type="NCBI Taxonomy" id="1625"/>
    <lineage>
        <taxon>Bacteria</taxon>
        <taxon>Bacillati</taxon>
        <taxon>Bacillota</taxon>
        <taxon>Bacilli</taxon>
        <taxon>Lactobacillales</taxon>
        <taxon>Lactobacillaceae</taxon>
        <taxon>Fructilactobacillus</taxon>
    </lineage>
</organism>